<gene>
    <name evidence="1" type="ORF">H9894_00205</name>
</gene>
<dbReference type="GO" id="GO:0008081">
    <property type="term" value="F:phosphoric diester hydrolase activity"/>
    <property type="evidence" value="ECO:0007669"/>
    <property type="project" value="InterPro"/>
</dbReference>
<evidence type="ECO:0000313" key="1">
    <source>
        <dbReference type="EMBL" id="HIV99611.1"/>
    </source>
</evidence>
<dbReference type="AlphaFoldDB" id="A0A9D1PVW4"/>
<evidence type="ECO:0000313" key="2">
    <source>
        <dbReference type="Proteomes" id="UP000886752"/>
    </source>
</evidence>
<reference evidence="1" key="2">
    <citation type="submission" date="2021-04" db="EMBL/GenBank/DDBJ databases">
        <authorList>
            <person name="Gilroy R."/>
        </authorList>
    </citation>
    <scope>NUCLEOTIDE SEQUENCE</scope>
    <source>
        <strain evidence="1">ChiHecec2B26-446</strain>
    </source>
</reference>
<dbReference type="Proteomes" id="UP000886752">
    <property type="component" value="Unassembled WGS sequence"/>
</dbReference>
<proteinExistence type="predicted"/>
<dbReference type="GO" id="GO:0006629">
    <property type="term" value="P:lipid metabolic process"/>
    <property type="evidence" value="ECO:0007669"/>
    <property type="project" value="InterPro"/>
</dbReference>
<sequence length="264" mass="28259">MEAFDFAKKPARILFGARGGAALLARENTLAAFRMTPKVADFAVCDLALTRDGHWLALKETFWQQACQRLLSAGAAPRIQEHAKADVMATAHCLPEPPRPVWNEDEDEDGADERFEEACELWLEGRRAWHKNDPAIPELADVLTLCAGQKLPLCLLLPEDVTLDVTLAQGPVQGTALDYLARLCAALATAAAAGLPLLVASPDRELLARIHADARLHNVATGLVEGKTDCSTLPTGQGAPGDQGDQADGFVPDCLILPKDLATG</sequence>
<dbReference type="InterPro" id="IPR017946">
    <property type="entry name" value="PLC-like_Pdiesterase_TIM-brl"/>
</dbReference>
<name>A0A9D1PVW4_9BACT</name>
<organism evidence="1 2">
    <name type="scientific">Candidatus Desulfovibrio intestinipullorum</name>
    <dbReference type="NCBI Taxonomy" id="2838536"/>
    <lineage>
        <taxon>Bacteria</taxon>
        <taxon>Pseudomonadati</taxon>
        <taxon>Thermodesulfobacteriota</taxon>
        <taxon>Desulfovibrionia</taxon>
        <taxon>Desulfovibrionales</taxon>
        <taxon>Desulfovibrionaceae</taxon>
        <taxon>Desulfovibrio</taxon>
    </lineage>
</organism>
<comment type="caution">
    <text evidence="1">The sequence shown here is derived from an EMBL/GenBank/DDBJ whole genome shotgun (WGS) entry which is preliminary data.</text>
</comment>
<dbReference type="Gene3D" id="3.20.20.190">
    <property type="entry name" value="Phosphatidylinositol (PI) phosphodiesterase"/>
    <property type="match status" value="1"/>
</dbReference>
<protein>
    <submittedName>
        <fullName evidence="1">Uncharacterized protein</fullName>
    </submittedName>
</protein>
<reference evidence="1" key="1">
    <citation type="journal article" date="2021" name="PeerJ">
        <title>Extensive microbial diversity within the chicken gut microbiome revealed by metagenomics and culture.</title>
        <authorList>
            <person name="Gilroy R."/>
            <person name="Ravi A."/>
            <person name="Getino M."/>
            <person name="Pursley I."/>
            <person name="Horton D.L."/>
            <person name="Alikhan N.F."/>
            <person name="Baker D."/>
            <person name="Gharbi K."/>
            <person name="Hall N."/>
            <person name="Watson M."/>
            <person name="Adriaenssens E.M."/>
            <person name="Foster-Nyarko E."/>
            <person name="Jarju S."/>
            <person name="Secka A."/>
            <person name="Antonio M."/>
            <person name="Oren A."/>
            <person name="Chaudhuri R.R."/>
            <person name="La Ragione R."/>
            <person name="Hildebrand F."/>
            <person name="Pallen M.J."/>
        </authorList>
    </citation>
    <scope>NUCLEOTIDE SEQUENCE</scope>
    <source>
        <strain evidence="1">ChiHecec2B26-446</strain>
    </source>
</reference>
<dbReference type="EMBL" id="DXHV01000005">
    <property type="protein sequence ID" value="HIV99611.1"/>
    <property type="molecule type" value="Genomic_DNA"/>
</dbReference>
<accession>A0A9D1PVW4</accession>
<dbReference type="SUPFAM" id="SSF51695">
    <property type="entry name" value="PLC-like phosphodiesterases"/>
    <property type="match status" value="1"/>
</dbReference>